<evidence type="ECO:0000256" key="7">
    <source>
        <dbReference type="ARBA" id="ARBA00047899"/>
    </source>
</evidence>
<dbReference type="FunFam" id="1.10.510.10:FF:000844">
    <property type="entry name" value="Kinase, NEK"/>
    <property type="match status" value="1"/>
</dbReference>
<evidence type="ECO:0000256" key="2">
    <source>
        <dbReference type="ARBA" id="ARBA00022527"/>
    </source>
</evidence>
<evidence type="ECO:0000256" key="3">
    <source>
        <dbReference type="ARBA" id="ARBA00022679"/>
    </source>
</evidence>
<dbReference type="EMBL" id="ACVC01000194">
    <property type="protein sequence ID" value="EFO62131.1"/>
    <property type="molecule type" value="Genomic_DNA"/>
</dbReference>
<evidence type="ECO:0000256" key="4">
    <source>
        <dbReference type="ARBA" id="ARBA00022741"/>
    </source>
</evidence>
<dbReference type="SUPFAM" id="SSF56112">
    <property type="entry name" value="Protein kinase-like (PK-like)"/>
    <property type="match status" value="1"/>
</dbReference>
<feature type="domain" description="Protein kinase" evidence="10">
    <location>
        <begin position="28"/>
        <end position="296"/>
    </location>
</feature>
<evidence type="ECO:0000256" key="9">
    <source>
        <dbReference type="SAM" id="Coils"/>
    </source>
</evidence>
<comment type="caution">
    <text evidence="11">The sequence shown here is derived from an EMBL/GenBank/DDBJ whole genome shotgun (WGS) entry which is preliminary data.</text>
</comment>
<dbReference type="Pfam" id="PF00069">
    <property type="entry name" value="Pkinase"/>
    <property type="match status" value="1"/>
</dbReference>
<dbReference type="PANTHER" id="PTHR43671">
    <property type="entry name" value="SERINE/THREONINE-PROTEIN KINASE NEK"/>
    <property type="match status" value="1"/>
</dbReference>
<keyword evidence="4" id="KW-0547">Nucleotide-binding</keyword>
<proteinExistence type="predicted"/>
<dbReference type="STRING" id="658858.E1F668"/>
<evidence type="ECO:0000256" key="5">
    <source>
        <dbReference type="ARBA" id="ARBA00022777"/>
    </source>
</evidence>
<dbReference type="Gene3D" id="1.10.510.10">
    <property type="entry name" value="Transferase(Phosphotransferase) domain 1"/>
    <property type="match status" value="1"/>
</dbReference>
<keyword evidence="5 11" id="KW-0418">Kinase</keyword>
<evidence type="ECO:0000313" key="12">
    <source>
        <dbReference type="Proteomes" id="UP000008974"/>
    </source>
</evidence>
<organism evidence="11 12">
    <name type="scientific">Giardia intestinalis (strain P15)</name>
    <name type="common">Giardia lamblia</name>
    <dbReference type="NCBI Taxonomy" id="658858"/>
    <lineage>
        <taxon>Eukaryota</taxon>
        <taxon>Metamonada</taxon>
        <taxon>Diplomonadida</taxon>
        <taxon>Hexamitidae</taxon>
        <taxon>Giardiinae</taxon>
        <taxon>Giardia</taxon>
    </lineage>
</organism>
<dbReference type="InterPro" id="IPR000719">
    <property type="entry name" value="Prot_kinase_dom"/>
</dbReference>
<dbReference type="PROSITE" id="PS50011">
    <property type="entry name" value="PROTEIN_KINASE_DOM"/>
    <property type="match status" value="1"/>
</dbReference>
<gene>
    <name evidence="11" type="ORF">GLP15_1968</name>
</gene>
<evidence type="ECO:0000256" key="1">
    <source>
        <dbReference type="ARBA" id="ARBA00012513"/>
    </source>
</evidence>
<dbReference type="OMA" id="HDSTLEH"/>
<dbReference type="Proteomes" id="UP000008974">
    <property type="component" value="Unassembled WGS sequence"/>
</dbReference>
<dbReference type="FunFam" id="3.30.200.20:FF:000879">
    <property type="entry name" value="Kinase, NEK"/>
    <property type="match status" value="1"/>
</dbReference>
<accession>E1F668</accession>
<keyword evidence="9" id="KW-0175">Coiled coil</keyword>
<dbReference type="GO" id="GO:0004674">
    <property type="term" value="F:protein serine/threonine kinase activity"/>
    <property type="evidence" value="ECO:0007669"/>
    <property type="project" value="UniProtKB-KW"/>
</dbReference>
<dbReference type="InterPro" id="IPR050660">
    <property type="entry name" value="NEK_Ser/Thr_kinase"/>
</dbReference>
<dbReference type="GO" id="GO:0005524">
    <property type="term" value="F:ATP binding"/>
    <property type="evidence" value="ECO:0007669"/>
    <property type="project" value="UniProtKB-KW"/>
</dbReference>
<comment type="catalytic activity">
    <reaction evidence="8">
        <text>L-seryl-[protein] + ATP = O-phospho-L-seryl-[protein] + ADP + H(+)</text>
        <dbReference type="Rhea" id="RHEA:17989"/>
        <dbReference type="Rhea" id="RHEA-COMP:9863"/>
        <dbReference type="Rhea" id="RHEA-COMP:11604"/>
        <dbReference type="ChEBI" id="CHEBI:15378"/>
        <dbReference type="ChEBI" id="CHEBI:29999"/>
        <dbReference type="ChEBI" id="CHEBI:30616"/>
        <dbReference type="ChEBI" id="CHEBI:83421"/>
        <dbReference type="ChEBI" id="CHEBI:456216"/>
        <dbReference type="EC" id="2.7.11.1"/>
    </reaction>
</comment>
<name>E1F668_GIAIA</name>
<dbReference type="OrthoDB" id="4062651at2759"/>
<evidence type="ECO:0000313" key="11">
    <source>
        <dbReference type="EMBL" id="EFO62131.1"/>
    </source>
</evidence>
<protein>
    <recommendedName>
        <fullName evidence="1">non-specific serine/threonine protein kinase</fullName>
        <ecNumber evidence="1">2.7.11.1</ecNumber>
    </recommendedName>
</protein>
<dbReference type="PANTHER" id="PTHR43671:SF98">
    <property type="entry name" value="SERINE_THREONINE-PROTEIN KINASE NEK11"/>
    <property type="match status" value="1"/>
</dbReference>
<evidence type="ECO:0000259" key="10">
    <source>
        <dbReference type="PROSITE" id="PS50011"/>
    </source>
</evidence>
<feature type="coiled-coil region" evidence="9">
    <location>
        <begin position="302"/>
        <end position="329"/>
    </location>
</feature>
<dbReference type="AlphaFoldDB" id="E1F668"/>
<keyword evidence="3" id="KW-0808">Transferase</keyword>
<dbReference type="CDD" id="cd14014">
    <property type="entry name" value="STKc_PknB_like"/>
    <property type="match status" value="1"/>
</dbReference>
<keyword evidence="6" id="KW-0067">ATP-binding</keyword>
<keyword evidence="2" id="KW-0723">Serine/threonine-protein kinase</keyword>
<comment type="catalytic activity">
    <reaction evidence="7">
        <text>L-threonyl-[protein] + ATP = O-phospho-L-threonyl-[protein] + ADP + H(+)</text>
        <dbReference type="Rhea" id="RHEA:46608"/>
        <dbReference type="Rhea" id="RHEA-COMP:11060"/>
        <dbReference type="Rhea" id="RHEA-COMP:11605"/>
        <dbReference type="ChEBI" id="CHEBI:15378"/>
        <dbReference type="ChEBI" id="CHEBI:30013"/>
        <dbReference type="ChEBI" id="CHEBI:30616"/>
        <dbReference type="ChEBI" id="CHEBI:61977"/>
        <dbReference type="ChEBI" id="CHEBI:456216"/>
        <dbReference type="EC" id="2.7.11.1"/>
    </reaction>
</comment>
<reference evidence="11 12" key="1">
    <citation type="journal article" date="2010" name="BMC Genomics">
        <title>Genome analysis and comparative genomics of a Giardia intestinalis assemblage E isolate.</title>
        <authorList>
            <person name="Jerlstrom-Hultqvist J."/>
            <person name="Franzen O."/>
            <person name="Ankarklev J."/>
            <person name="Xu F."/>
            <person name="Nohynkova E."/>
            <person name="Andersson J.O."/>
            <person name="Svard S.G."/>
            <person name="Andersson B."/>
        </authorList>
    </citation>
    <scope>NUCLEOTIDE SEQUENCE [LARGE SCALE GENOMIC DNA]</scope>
    <source>
        <strain evidence="11 12">P15</strain>
    </source>
</reference>
<dbReference type="VEuPathDB" id="GiardiaDB:GLP15_1968"/>
<evidence type="ECO:0000256" key="8">
    <source>
        <dbReference type="ARBA" id="ARBA00048679"/>
    </source>
</evidence>
<dbReference type="EC" id="2.7.11.1" evidence="1"/>
<dbReference type="Gene3D" id="3.30.200.20">
    <property type="entry name" value="Phosphorylase Kinase, domain 1"/>
    <property type="match status" value="1"/>
</dbReference>
<dbReference type="InterPro" id="IPR011009">
    <property type="entry name" value="Kinase-like_dom_sf"/>
</dbReference>
<sequence>MTGSGDHTTSPPAAAPNIPQFALRDLHERLDGVLSEGITGIVYSLRGYPGLAVKEVLLDGLDRRSVDAIRLELAALPGLSHPGILRYHQVIEDEGLIYIVTDRHDKTLERLLTEHRRRKSPVSVAVTLSLVRQVAAALAYLRGVSGAGAGRPVRCDLRPANVLISADGEHFVIADLGLCKDALRSGSTLAGTRPYMAPEALLRSEASPASDMWSLGVIVYELATLRRPDFLEGREPREVFVDGWRPDLSAVADGFIKDILERILVLEPEERLTARELCEMLTVPDIPVSELGHRYAVLKYECSSLKAALNSANARIALLEEDAKAKTDRITGLKAALENRPSEADTLGQEPRIKLTRIDALEDQVKTLTDKFAQFSGGTNARKPQTDFFSSRLLRTARTNDTEAVRVMLEGGPAPASATSRG</sequence>
<evidence type="ECO:0000256" key="6">
    <source>
        <dbReference type="ARBA" id="ARBA00022840"/>
    </source>
</evidence>